<evidence type="ECO:0000259" key="4">
    <source>
        <dbReference type="Pfam" id="PF22422"/>
    </source>
</evidence>
<evidence type="ECO:0000259" key="3">
    <source>
        <dbReference type="Pfam" id="PF14742"/>
    </source>
</evidence>
<evidence type="ECO:0000313" key="6">
    <source>
        <dbReference type="Proteomes" id="UP000000263"/>
    </source>
</evidence>
<reference evidence="5 6" key="1">
    <citation type="submission" date="2007-08" db="EMBL/GenBank/DDBJ databases">
        <title>Complete sequence of Roseiflexus castenholzii DSM 13941.</title>
        <authorList>
            <consortium name="US DOE Joint Genome Institute"/>
            <person name="Copeland A."/>
            <person name="Lucas S."/>
            <person name="Lapidus A."/>
            <person name="Barry K."/>
            <person name="Glavina del Rio T."/>
            <person name="Dalin E."/>
            <person name="Tice H."/>
            <person name="Pitluck S."/>
            <person name="Thompson L.S."/>
            <person name="Brettin T."/>
            <person name="Bruce D."/>
            <person name="Detter J.C."/>
            <person name="Han C."/>
            <person name="Tapia R."/>
            <person name="Schmutz J."/>
            <person name="Larimer F."/>
            <person name="Land M."/>
            <person name="Hauser L."/>
            <person name="Kyrpides N."/>
            <person name="Mikhailova N."/>
            <person name="Bryant D.A."/>
            <person name="Hanada S."/>
            <person name="Tsukatani Y."/>
            <person name="Richardson P."/>
        </authorList>
    </citation>
    <scope>NUCLEOTIDE SEQUENCE [LARGE SCALE GENOMIC DNA]</scope>
    <source>
        <strain evidence="6">DSM 13941 / HLO8</strain>
    </source>
</reference>
<dbReference type="Proteomes" id="UP000000263">
    <property type="component" value="Chromosome"/>
</dbReference>
<evidence type="ECO:0000313" key="5">
    <source>
        <dbReference type="EMBL" id="ABU59660.1"/>
    </source>
</evidence>
<dbReference type="Gene3D" id="1.50.10.10">
    <property type="match status" value="1"/>
</dbReference>
<dbReference type="InterPro" id="IPR032856">
    <property type="entry name" value="GDE_N_bis"/>
</dbReference>
<evidence type="ECO:0000259" key="2">
    <source>
        <dbReference type="Pfam" id="PF03633"/>
    </source>
</evidence>
<dbReference type="HOGENOM" id="CLU_019216_1_0_0"/>
<dbReference type="GO" id="GO:0005975">
    <property type="term" value="P:carbohydrate metabolic process"/>
    <property type="evidence" value="ECO:0007669"/>
    <property type="project" value="InterPro"/>
</dbReference>
<dbReference type="InterPro" id="IPR008928">
    <property type="entry name" value="6-hairpin_glycosidase_sf"/>
</dbReference>
<evidence type="ECO:0000256" key="1">
    <source>
        <dbReference type="SAM" id="MobiDB-lite"/>
    </source>
</evidence>
<organism evidence="5 6">
    <name type="scientific">Roseiflexus castenholzii (strain DSM 13941 / HLO8)</name>
    <dbReference type="NCBI Taxonomy" id="383372"/>
    <lineage>
        <taxon>Bacteria</taxon>
        <taxon>Bacillati</taxon>
        <taxon>Chloroflexota</taxon>
        <taxon>Chloroflexia</taxon>
        <taxon>Chloroflexales</taxon>
        <taxon>Roseiflexineae</taxon>
        <taxon>Roseiflexaceae</taxon>
        <taxon>Roseiflexus</taxon>
    </lineage>
</organism>
<protein>
    <submittedName>
        <fullName evidence="5">Amylo-alpha-16-glucosidase</fullName>
    </submittedName>
</protein>
<keyword evidence="6" id="KW-1185">Reference proteome</keyword>
<dbReference type="InterPro" id="IPR005194">
    <property type="entry name" value="Glyco_hydro_65_C"/>
</dbReference>
<dbReference type="Pfam" id="PF22422">
    <property type="entry name" value="MGH1-like_GH"/>
    <property type="match status" value="1"/>
</dbReference>
<feature type="region of interest" description="Disordered" evidence="1">
    <location>
        <begin position="175"/>
        <end position="194"/>
    </location>
</feature>
<feature type="domain" description="Glycoside hydrolase family 65 C-terminal" evidence="2">
    <location>
        <begin position="672"/>
        <end position="721"/>
    </location>
</feature>
<dbReference type="InterPro" id="IPR012341">
    <property type="entry name" value="6hp_glycosidase-like_sf"/>
</dbReference>
<dbReference type="SUPFAM" id="SSF48208">
    <property type="entry name" value="Six-hairpin glycosidases"/>
    <property type="match status" value="1"/>
</dbReference>
<dbReference type="InterPro" id="IPR054491">
    <property type="entry name" value="MGH1-like_GH"/>
</dbReference>
<dbReference type="OrthoDB" id="9759959at2"/>
<dbReference type="STRING" id="383372.Rcas_3611"/>
<gene>
    <name evidence="5" type="ordered locus">Rcas_3611</name>
</gene>
<dbReference type="Pfam" id="PF03633">
    <property type="entry name" value="Glyco_hydro_65C"/>
    <property type="match status" value="1"/>
</dbReference>
<feature type="domain" description="Mannosylglycerate hydrolase MGH1-like glycoside hydrolase" evidence="4">
    <location>
        <begin position="309"/>
        <end position="615"/>
    </location>
</feature>
<name>A7NQ14_ROSCS</name>
<sequence length="723" mass="80527">MDYLVVSNHHTFMISDHNGDIPVEDSPFGLYFYDMRHLSGFQVRLNSQPLELLASSDEHVYRAVFLLTNGASGNEQGLDRQTIAVRRERVAHEAVYERIGVTNYNRTPIECDLTVELAVDFADMFVVRGFAGGPRGSIAPVEYHGDRLRFIYRGADDVVRTTDIHLSVIPDTVDILGAEAPPPSPGPQGEGARRLRQLPTPARAQVHWRLTLEPHATWSVDLTITPATDPLDQQNSRAGESFETALEAVRASYQAWDEAAAIVTTDNPAFNEILRRSSHDLRALTVPFGDLFLPVAGIPWFAVPFGRDSLITSFQALWFQPDLARSTLRYLAAHQGTQDNPWRDEQPGKTLHEMRFGELANTNSVPFNPYYGSIDATLLFLMLFAATVRWTGDRTLYHDLLPAALRAIDWIDLYADADGDGYIAFEPRSTAGLRIQGWKDSRDSVMHPDGTLAEPPLALVEVQAYAYAAKTWMADLFERMGEPDRAAELRLGAAALKERFNADFWLEDEKFYAQAIEVGKGPIREVTSNPGHALLCDLLLPEYAAQVADRLTAPDMLSSWGVRTRSAADPNYNPISYHNGSVWPHDNSLILWGLTRSGFRDKANEIAGRLVAAAAHFRLRRLPELMCGYDRDPETFDGPVPYPVSCRPQAWAAGTGLLIVRSILGLEVDALDNTLHLAPHLPPWLSWVEVQNLRVGERRVHFRATHAGVEIIADGGVEVRIKG</sequence>
<dbReference type="Pfam" id="PF14742">
    <property type="entry name" value="GDE_N_bis"/>
    <property type="match status" value="1"/>
</dbReference>
<dbReference type="eggNOG" id="COG3408">
    <property type="taxonomic scope" value="Bacteria"/>
</dbReference>
<dbReference type="AlphaFoldDB" id="A7NQ14"/>
<proteinExistence type="predicted"/>
<feature type="domain" description="Putative glycogen debranching enzyme N-terminal" evidence="3">
    <location>
        <begin position="9"/>
        <end position="222"/>
    </location>
</feature>
<dbReference type="EMBL" id="CP000804">
    <property type="protein sequence ID" value="ABU59660.1"/>
    <property type="molecule type" value="Genomic_DNA"/>
</dbReference>
<dbReference type="KEGG" id="rca:Rcas_3611"/>
<accession>A7NQ14</accession>